<organism evidence="8 9">
    <name type="scientific">Aliterella atlantica CENA595</name>
    <dbReference type="NCBI Taxonomy" id="1618023"/>
    <lineage>
        <taxon>Bacteria</taxon>
        <taxon>Bacillati</taxon>
        <taxon>Cyanobacteriota</taxon>
        <taxon>Cyanophyceae</taxon>
        <taxon>Chroococcidiopsidales</taxon>
        <taxon>Aliterellaceae</taxon>
        <taxon>Aliterella</taxon>
    </lineage>
</organism>
<keyword evidence="6 7" id="KW-0472">Membrane</keyword>
<feature type="transmembrane region" description="Helical" evidence="7">
    <location>
        <begin position="91"/>
        <end position="115"/>
    </location>
</feature>
<feature type="transmembrane region" description="Helical" evidence="7">
    <location>
        <begin position="366"/>
        <end position="387"/>
    </location>
</feature>
<comment type="caution">
    <text evidence="8">The sequence shown here is derived from an EMBL/GenBank/DDBJ whole genome shotgun (WGS) entry which is preliminary data.</text>
</comment>
<dbReference type="PATRIC" id="fig|1618023.3.peg.4833"/>
<accession>A0A0D8ZQV3</accession>
<evidence type="ECO:0000256" key="2">
    <source>
        <dbReference type="ARBA" id="ARBA00007430"/>
    </source>
</evidence>
<evidence type="ECO:0000256" key="4">
    <source>
        <dbReference type="ARBA" id="ARBA00022692"/>
    </source>
</evidence>
<name>A0A0D8ZQV3_9CYAN</name>
<dbReference type="PANTHER" id="PTHR30250">
    <property type="entry name" value="PST FAMILY PREDICTED COLANIC ACID TRANSPORTER"/>
    <property type="match status" value="1"/>
</dbReference>
<keyword evidence="9" id="KW-1185">Reference proteome</keyword>
<evidence type="ECO:0000256" key="3">
    <source>
        <dbReference type="ARBA" id="ARBA00022475"/>
    </source>
</evidence>
<keyword evidence="3" id="KW-1003">Cell membrane</keyword>
<dbReference type="GO" id="GO:0005886">
    <property type="term" value="C:plasma membrane"/>
    <property type="evidence" value="ECO:0007669"/>
    <property type="project" value="UniProtKB-SubCell"/>
</dbReference>
<keyword evidence="5 7" id="KW-1133">Transmembrane helix</keyword>
<dbReference type="Proteomes" id="UP000032452">
    <property type="component" value="Unassembled WGS sequence"/>
</dbReference>
<dbReference type="STRING" id="1618023.UH38_13970"/>
<evidence type="ECO:0000256" key="5">
    <source>
        <dbReference type="ARBA" id="ARBA00022989"/>
    </source>
</evidence>
<evidence type="ECO:0000256" key="6">
    <source>
        <dbReference type="ARBA" id="ARBA00023136"/>
    </source>
</evidence>
<dbReference type="EMBL" id="JYON01000014">
    <property type="protein sequence ID" value="KJH71120.1"/>
    <property type="molecule type" value="Genomic_DNA"/>
</dbReference>
<dbReference type="CDD" id="cd13127">
    <property type="entry name" value="MATE_tuaB_like"/>
    <property type="match status" value="1"/>
</dbReference>
<evidence type="ECO:0000313" key="8">
    <source>
        <dbReference type="EMBL" id="KJH71120.1"/>
    </source>
</evidence>
<reference evidence="8 9" key="1">
    <citation type="submission" date="2015-02" db="EMBL/GenBank/DDBJ databases">
        <title>Draft genome of a novel marine cyanobacterium (Chroococcales) isolated from South Atlantic Ocean.</title>
        <authorList>
            <person name="Rigonato J."/>
            <person name="Alvarenga D.O."/>
            <person name="Branco L.H."/>
            <person name="Varani A.M."/>
            <person name="Brandini F.P."/>
            <person name="Fiore M.F."/>
        </authorList>
    </citation>
    <scope>NUCLEOTIDE SEQUENCE [LARGE SCALE GENOMIC DNA]</scope>
    <source>
        <strain evidence="8 9">CENA595</strain>
    </source>
</reference>
<dbReference type="PANTHER" id="PTHR30250:SF10">
    <property type="entry name" value="LIPOPOLYSACCHARIDE BIOSYNTHESIS PROTEIN WZXC"/>
    <property type="match status" value="1"/>
</dbReference>
<feature type="transmembrane region" description="Helical" evidence="7">
    <location>
        <begin position="121"/>
        <end position="140"/>
    </location>
</feature>
<dbReference type="InterPro" id="IPR050833">
    <property type="entry name" value="Poly_Biosynth_Transport"/>
</dbReference>
<feature type="transmembrane region" description="Helical" evidence="7">
    <location>
        <begin position="302"/>
        <end position="321"/>
    </location>
</feature>
<protein>
    <submittedName>
        <fullName evidence="8">Polysaccharide biosynthesis protein</fullName>
    </submittedName>
</protein>
<dbReference type="OrthoDB" id="9770347at2"/>
<feature type="transmembrane region" description="Helical" evidence="7">
    <location>
        <begin position="48"/>
        <end position="70"/>
    </location>
</feature>
<feature type="transmembrane region" description="Helical" evidence="7">
    <location>
        <begin position="393"/>
        <end position="413"/>
    </location>
</feature>
<proteinExistence type="inferred from homology"/>
<gene>
    <name evidence="8" type="ORF">UH38_13970</name>
</gene>
<comment type="similarity">
    <text evidence="2">Belongs to the polysaccharide synthase family.</text>
</comment>
<feature type="transmembrane region" description="Helical" evidence="7">
    <location>
        <begin position="238"/>
        <end position="257"/>
    </location>
</feature>
<sequence>MLIDRVKQTLSGQFIRNVGWLGAAELVNRIFRLGTTVTIARMFDSQEYGLMAIVYTVFDFATVFTLRGGIGAKVVQADEQDVKTICDTSYWLNWIMCSTIFIIQCIAAFPIAQFYNNRQLILPLCVAAVTYLMFPLFLVHDALIQRENRLKVTAMCNAAQSISSNIIIVGLALLGFGVWAIVWAMVLTTPVWIIITWRNQSWRPPKSFTMQNWQAIANYGKNMLGVDLLDKLRMNLDYLIIGRFLGIEALGVYYFAFNAGYGITNNVINTFMSALFPYICAVRGDYKQFKQRYFSSLKKVTLVAVPIILLQSLLAPLYVPIVFGNKWTPAVPILIMICLSVIPRIYAWASSLLLNAIDKTKINLQINVIFTVGFAIVILAVVSKGIIWVAATVLLYNLILMPAFTMWIHRYVFNKYLETDFERNM</sequence>
<dbReference type="RefSeq" id="WP_045055285.1">
    <property type="nucleotide sequence ID" value="NZ_CAWMDP010000057.1"/>
</dbReference>
<evidence type="ECO:0000256" key="7">
    <source>
        <dbReference type="SAM" id="Phobius"/>
    </source>
</evidence>
<evidence type="ECO:0000313" key="9">
    <source>
        <dbReference type="Proteomes" id="UP000032452"/>
    </source>
</evidence>
<dbReference type="Pfam" id="PF13440">
    <property type="entry name" value="Polysacc_synt_3"/>
    <property type="match status" value="1"/>
</dbReference>
<evidence type="ECO:0000256" key="1">
    <source>
        <dbReference type="ARBA" id="ARBA00004651"/>
    </source>
</evidence>
<dbReference type="AlphaFoldDB" id="A0A0D8ZQV3"/>
<feature type="transmembrane region" description="Helical" evidence="7">
    <location>
        <begin position="333"/>
        <end position="354"/>
    </location>
</feature>
<comment type="subcellular location">
    <subcellularLocation>
        <location evidence="1">Cell membrane</location>
        <topology evidence="1">Multi-pass membrane protein</topology>
    </subcellularLocation>
</comment>
<keyword evidence="4 7" id="KW-0812">Transmembrane</keyword>